<feature type="compositionally biased region" description="Basic and acidic residues" evidence="1">
    <location>
        <begin position="163"/>
        <end position="173"/>
    </location>
</feature>
<accession>A0ABX2FCU4</accession>
<dbReference type="Proteomes" id="UP000763557">
    <property type="component" value="Unassembled WGS sequence"/>
</dbReference>
<dbReference type="EMBL" id="JAAATY010000022">
    <property type="protein sequence ID" value="NRN68717.1"/>
    <property type="molecule type" value="Genomic_DNA"/>
</dbReference>
<evidence type="ECO:0000313" key="3">
    <source>
        <dbReference type="Proteomes" id="UP000763557"/>
    </source>
</evidence>
<name>A0ABX2FCU4_9PSEU</name>
<proteinExistence type="predicted"/>
<comment type="caution">
    <text evidence="2">The sequence shown here is derived from an EMBL/GenBank/DDBJ whole genome shotgun (WGS) entry which is preliminary data.</text>
</comment>
<evidence type="ECO:0000256" key="1">
    <source>
        <dbReference type="SAM" id="MobiDB-lite"/>
    </source>
</evidence>
<evidence type="ECO:0000313" key="2">
    <source>
        <dbReference type="EMBL" id="NRN68717.1"/>
    </source>
</evidence>
<sequence length="197" mass="21966">MWDGVTGTAEFLWELSPHHLIDDPDHYGKMWDGLTSAAAFAVDNPLEFGKQMINWDQWSKEPGRALGNTAFGFIPVAGVVAKLRKLRKMSKMDAKAPDVKPNLQDYFHGGAKPKASDLDKWAQAQGWTKTQTPNGPPKYVDENGVVRVTIKQGSPRAPGSGHPHVEIRDENGQRTDPFGNPVTRRDPGNHTEIDWDW</sequence>
<keyword evidence="3" id="KW-1185">Reference proteome</keyword>
<feature type="compositionally biased region" description="Basic and acidic residues" evidence="1">
    <location>
        <begin position="183"/>
        <end position="197"/>
    </location>
</feature>
<feature type="region of interest" description="Disordered" evidence="1">
    <location>
        <begin position="152"/>
        <end position="197"/>
    </location>
</feature>
<organism evidence="2 3">
    <name type="scientific">Kibdelosporangium persicum</name>
    <dbReference type="NCBI Taxonomy" id="2698649"/>
    <lineage>
        <taxon>Bacteria</taxon>
        <taxon>Bacillati</taxon>
        <taxon>Actinomycetota</taxon>
        <taxon>Actinomycetes</taxon>
        <taxon>Pseudonocardiales</taxon>
        <taxon>Pseudonocardiaceae</taxon>
        <taxon>Kibdelosporangium</taxon>
    </lineage>
</organism>
<evidence type="ECO:0008006" key="4">
    <source>
        <dbReference type="Google" id="ProtNLM"/>
    </source>
</evidence>
<dbReference type="RefSeq" id="WP_173138166.1">
    <property type="nucleotide sequence ID" value="NZ_JAAATY010000022.1"/>
</dbReference>
<gene>
    <name evidence="2" type="ORF">GC106_59640</name>
</gene>
<protein>
    <recommendedName>
        <fullName evidence="4">Bacterial toxin 24 domain-containing protein</fullName>
    </recommendedName>
</protein>
<reference evidence="2 3" key="1">
    <citation type="submission" date="2020-01" db="EMBL/GenBank/DDBJ databases">
        <title>Kibdelosporangium persica a novel Actinomycetes from a hot desert in Iran.</title>
        <authorList>
            <person name="Safaei N."/>
            <person name="Zaburannyi N."/>
            <person name="Mueller R."/>
            <person name="Wink J."/>
        </authorList>
    </citation>
    <scope>NUCLEOTIDE SEQUENCE [LARGE SCALE GENOMIC DNA]</scope>
    <source>
        <strain evidence="2 3">4NS15</strain>
    </source>
</reference>